<keyword evidence="2" id="KW-1185">Reference proteome</keyword>
<evidence type="ECO:0008006" key="3">
    <source>
        <dbReference type="Google" id="ProtNLM"/>
    </source>
</evidence>
<evidence type="ECO:0000313" key="2">
    <source>
        <dbReference type="Proteomes" id="UP000326936"/>
    </source>
</evidence>
<dbReference type="Proteomes" id="UP000326936">
    <property type="component" value="Plasmid pTHAF100_a"/>
</dbReference>
<sequence length="324" mass="36850">MESSTKNMYDCLSSHPVYKEKREKGQSITILIGSDIEHQYIARGLLNAKLKNTTIKYIALDREEPKLILGLIEECDIFIFLYASSTLESPSPQGPRFLRPLKQHMTLHWKKSVLFKDYGKYFFEAFSEKREYIKKRNNKLISQLSSCSSIRFEDGYGGQLLGSLSKDHKWTSIDGHGNTDIIPGEIATHILDLNGSITFSGTFLSTIPFAIRFGVSNKLCRITVENSKIVDCESDNEHFKLQFNQYLLHHKNHNIIEEFGIGTNMGIKQLYGRNAGFEERHPGLHLGLGGGQQGSHHMDLIFSNGKLFMEDSLFFNSGQFILDD</sequence>
<evidence type="ECO:0000313" key="1">
    <source>
        <dbReference type="EMBL" id="QFT28015.1"/>
    </source>
</evidence>
<accession>A0A5P9CP43</accession>
<dbReference type="SUPFAM" id="SSF144052">
    <property type="entry name" value="Thermophilic metalloprotease-like"/>
    <property type="match status" value="1"/>
</dbReference>
<dbReference type="EMBL" id="CP045351">
    <property type="protein sequence ID" value="QFT28015.1"/>
    <property type="molecule type" value="Genomic_DNA"/>
</dbReference>
<dbReference type="AlphaFoldDB" id="A0A5P9CP43"/>
<name>A0A5P9CP43_9VIBR</name>
<reference evidence="1 2" key="1">
    <citation type="submission" date="2019-10" db="EMBL/GenBank/DDBJ databases">
        <title>Complete genome sequence of Vibrio sp. strain THAF100, isolated from non-filtered water from the water column of tank 6 of a marine aquarium containing stony-coral fragments. Water maintained at 26 degree C.</title>
        <authorList>
            <person name="Ruckert C."/>
            <person name="Franco A."/>
            <person name="Kalinowski J."/>
            <person name="Glaeser S."/>
        </authorList>
    </citation>
    <scope>NUCLEOTIDE SEQUENCE [LARGE SCALE GENOMIC DNA]</scope>
    <source>
        <strain evidence="1 2">THAF100</strain>
        <plasmid evidence="2">pthaf100_a</plasmid>
    </source>
</reference>
<geneLocation type="plasmid" evidence="2">
    <name>pthaf100_a</name>
</geneLocation>
<gene>
    <name evidence="1" type="ORF">FIV01_16625</name>
</gene>
<dbReference type="RefSeq" id="WP_152432067.1">
    <property type="nucleotide sequence ID" value="NZ_CBCSDK010000021.1"/>
</dbReference>
<dbReference type="KEGG" id="vaq:FIV01_16625"/>
<proteinExistence type="predicted"/>
<dbReference type="OrthoDB" id="9024786at2"/>
<protein>
    <recommendedName>
        <fullName evidence="3">Leucyl aminopeptidase</fullName>
    </recommendedName>
</protein>
<organism evidence="1 2">
    <name type="scientific">Vibrio aquimaris</name>
    <dbReference type="NCBI Taxonomy" id="2587862"/>
    <lineage>
        <taxon>Bacteria</taxon>
        <taxon>Pseudomonadati</taxon>
        <taxon>Pseudomonadota</taxon>
        <taxon>Gammaproteobacteria</taxon>
        <taxon>Vibrionales</taxon>
        <taxon>Vibrionaceae</taxon>
        <taxon>Vibrio</taxon>
    </lineage>
</organism>
<keyword evidence="1" id="KW-0614">Plasmid</keyword>